<protein>
    <submittedName>
        <fullName evidence="3">Uncharacterized protein</fullName>
    </submittedName>
</protein>
<feature type="compositionally biased region" description="Pro residues" evidence="1">
    <location>
        <begin position="88"/>
        <end position="102"/>
    </location>
</feature>
<sequence>MNPNQTDVVGEYLHEVDLRLSGLPLLQRRELLADLAAHIETERTDRNVRSESELIEILERLGSPEVVAAAAYEEAGTAREGAAGPAPFAAPAPPPFTAPAPPSSGQTPPLQPSPLARAGQSGKWIFAILAVVGVVIVLCLGSVLVMSRSAGDGPPEPAVTAPPAPIAPTASF</sequence>
<evidence type="ECO:0000313" key="4">
    <source>
        <dbReference type="Proteomes" id="UP001240150"/>
    </source>
</evidence>
<evidence type="ECO:0000256" key="2">
    <source>
        <dbReference type="SAM" id="Phobius"/>
    </source>
</evidence>
<dbReference type="EMBL" id="CP126980">
    <property type="protein sequence ID" value="WIM96846.1"/>
    <property type="molecule type" value="Genomic_DNA"/>
</dbReference>
<feature type="compositionally biased region" description="Low complexity" evidence="1">
    <location>
        <begin position="76"/>
        <end position="87"/>
    </location>
</feature>
<dbReference type="RefSeq" id="WP_284918150.1">
    <property type="nucleotide sequence ID" value="NZ_CP126980.1"/>
</dbReference>
<evidence type="ECO:0000313" key="3">
    <source>
        <dbReference type="EMBL" id="WIM96846.1"/>
    </source>
</evidence>
<feature type="region of interest" description="Disordered" evidence="1">
    <location>
        <begin position="150"/>
        <end position="172"/>
    </location>
</feature>
<keyword evidence="2" id="KW-0472">Membrane</keyword>
<feature type="region of interest" description="Disordered" evidence="1">
    <location>
        <begin position="76"/>
        <end position="115"/>
    </location>
</feature>
<organism evidence="3 4">
    <name type="scientific">Actinoplanes oblitus</name>
    <dbReference type="NCBI Taxonomy" id="3040509"/>
    <lineage>
        <taxon>Bacteria</taxon>
        <taxon>Bacillati</taxon>
        <taxon>Actinomycetota</taxon>
        <taxon>Actinomycetes</taxon>
        <taxon>Micromonosporales</taxon>
        <taxon>Micromonosporaceae</taxon>
        <taxon>Actinoplanes</taxon>
    </lineage>
</organism>
<feature type="transmembrane region" description="Helical" evidence="2">
    <location>
        <begin position="124"/>
        <end position="146"/>
    </location>
</feature>
<proteinExistence type="predicted"/>
<dbReference type="Proteomes" id="UP001240150">
    <property type="component" value="Chromosome"/>
</dbReference>
<evidence type="ECO:0000256" key="1">
    <source>
        <dbReference type="SAM" id="MobiDB-lite"/>
    </source>
</evidence>
<reference evidence="3 4" key="1">
    <citation type="submission" date="2023-06" db="EMBL/GenBank/DDBJ databases">
        <authorList>
            <person name="Yushchuk O."/>
            <person name="Binda E."/>
            <person name="Ruckert-Reed C."/>
            <person name="Fedorenko V."/>
            <person name="Kalinowski J."/>
            <person name="Marinelli F."/>
        </authorList>
    </citation>
    <scope>NUCLEOTIDE SEQUENCE [LARGE SCALE GENOMIC DNA]</scope>
    <source>
        <strain evidence="3 4">NRRL 3884</strain>
    </source>
</reference>
<accession>A0ABY8WG37</accession>
<feature type="compositionally biased region" description="Pro residues" evidence="1">
    <location>
        <begin position="154"/>
        <end position="166"/>
    </location>
</feature>
<name>A0ABY8WG37_9ACTN</name>
<keyword evidence="4" id="KW-1185">Reference proteome</keyword>
<gene>
    <name evidence="3" type="ORF">ACTOB_000317</name>
</gene>
<keyword evidence="2" id="KW-1133">Transmembrane helix</keyword>
<keyword evidence="2" id="KW-0812">Transmembrane</keyword>
<dbReference type="Pfam" id="PF22564">
    <property type="entry name" value="HAAS"/>
    <property type="match status" value="1"/>
</dbReference>